<gene>
    <name evidence="1" type="ORF">SAMN05216275_14147</name>
</gene>
<dbReference type="EMBL" id="FOQY01000041">
    <property type="protein sequence ID" value="SFK92305.1"/>
    <property type="molecule type" value="Genomic_DNA"/>
</dbReference>
<dbReference type="RefSeq" id="WP_093891469.1">
    <property type="nucleotide sequence ID" value="NZ_FOQY01000041.1"/>
</dbReference>
<sequence>MTDLIWRHYAEPHWPRFYRYRVADDVAGYRLARNVYPCAPTQEGGPESRGSAWIGLALVIGRYAYCVKWAHARLRREASRG</sequence>
<reference evidence="2" key="1">
    <citation type="submission" date="2016-10" db="EMBL/GenBank/DDBJ databases">
        <authorList>
            <person name="Varghese N."/>
            <person name="Submissions S."/>
        </authorList>
    </citation>
    <scope>NUCLEOTIDE SEQUENCE [LARGE SCALE GENOMIC DNA]</scope>
    <source>
        <strain evidence="2">CGMCC 4.2126</strain>
    </source>
</reference>
<accession>A0A1I4DGG4</accession>
<dbReference type="AlphaFoldDB" id="A0A1I4DGG4"/>
<dbReference type="Proteomes" id="UP000199111">
    <property type="component" value="Unassembled WGS sequence"/>
</dbReference>
<dbReference type="GeneID" id="96302936"/>
<name>A0A1I4DGG4_9ACTN</name>
<keyword evidence="2" id="KW-1185">Reference proteome</keyword>
<organism evidence="1 2">
    <name type="scientific">Streptosporangium canum</name>
    <dbReference type="NCBI Taxonomy" id="324952"/>
    <lineage>
        <taxon>Bacteria</taxon>
        <taxon>Bacillati</taxon>
        <taxon>Actinomycetota</taxon>
        <taxon>Actinomycetes</taxon>
        <taxon>Streptosporangiales</taxon>
        <taxon>Streptosporangiaceae</taxon>
        <taxon>Streptosporangium</taxon>
    </lineage>
</organism>
<evidence type="ECO:0000313" key="1">
    <source>
        <dbReference type="EMBL" id="SFK92305.1"/>
    </source>
</evidence>
<evidence type="ECO:0000313" key="2">
    <source>
        <dbReference type="Proteomes" id="UP000199111"/>
    </source>
</evidence>
<proteinExistence type="predicted"/>
<protein>
    <submittedName>
        <fullName evidence="1">Uncharacterized protein</fullName>
    </submittedName>
</protein>